<dbReference type="OrthoDB" id="283424at2759"/>
<evidence type="ECO:0000313" key="3">
    <source>
        <dbReference type="EMBL" id="PAV22397.1"/>
    </source>
</evidence>
<feature type="compositionally biased region" description="Low complexity" evidence="1">
    <location>
        <begin position="1"/>
        <end position="21"/>
    </location>
</feature>
<dbReference type="PANTHER" id="PTHR13490:SF0">
    <property type="entry name" value="SMALL RIBOSOMAL SUBUNIT PROTEIN MS35"/>
    <property type="match status" value="1"/>
</dbReference>
<dbReference type="GO" id="GO:0005763">
    <property type="term" value="C:mitochondrial small ribosomal subunit"/>
    <property type="evidence" value="ECO:0007669"/>
    <property type="project" value="TreeGrafter"/>
</dbReference>
<name>A0A286US45_9AGAM</name>
<evidence type="ECO:0000259" key="2">
    <source>
        <dbReference type="Pfam" id="PF10213"/>
    </source>
</evidence>
<feature type="domain" description="Small ribosomal subunit protein mS35 mitochondrial conserved" evidence="2">
    <location>
        <begin position="105"/>
        <end position="252"/>
    </location>
</feature>
<reference evidence="3 4" key="1">
    <citation type="journal article" date="2017" name="Mol. Ecol.">
        <title>Comparative and population genomic landscape of Phellinus noxius: A hypervariable fungus causing root rot in trees.</title>
        <authorList>
            <person name="Chung C.L."/>
            <person name="Lee T.J."/>
            <person name="Akiba M."/>
            <person name="Lee H.H."/>
            <person name="Kuo T.H."/>
            <person name="Liu D."/>
            <person name="Ke H.M."/>
            <person name="Yokoi T."/>
            <person name="Roa M.B."/>
            <person name="Lu M.J."/>
            <person name="Chang Y.Y."/>
            <person name="Ann P.J."/>
            <person name="Tsai J.N."/>
            <person name="Chen C.Y."/>
            <person name="Tzean S.S."/>
            <person name="Ota Y."/>
            <person name="Hattori T."/>
            <person name="Sahashi N."/>
            <person name="Liou R.F."/>
            <person name="Kikuchi T."/>
            <person name="Tsai I.J."/>
        </authorList>
    </citation>
    <scope>NUCLEOTIDE SEQUENCE [LARGE SCALE GENOMIC DNA]</scope>
    <source>
        <strain evidence="3 4">FFPRI411160</strain>
    </source>
</reference>
<dbReference type="GO" id="GO:0003735">
    <property type="term" value="F:structural constituent of ribosome"/>
    <property type="evidence" value="ECO:0007669"/>
    <property type="project" value="InterPro"/>
</dbReference>
<keyword evidence="4" id="KW-1185">Reference proteome</keyword>
<dbReference type="GO" id="GO:0032543">
    <property type="term" value="P:mitochondrial translation"/>
    <property type="evidence" value="ECO:0007669"/>
    <property type="project" value="InterPro"/>
</dbReference>
<organism evidence="3 4">
    <name type="scientific">Pyrrhoderma noxium</name>
    <dbReference type="NCBI Taxonomy" id="2282107"/>
    <lineage>
        <taxon>Eukaryota</taxon>
        <taxon>Fungi</taxon>
        <taxon>Dikarya</taxon>
        <taxon>Basidiomycota</taxon>
        <taxon>Agaricomycotina</taxon>
        <taxon>Agaricomycetes</taxon>
        <taxon>Hymenochaetales</taxon>
        <taxon>Hymenochaetaceae</taxon>
        <taxon>Pyrrhoderma</taxon>
    </lineage>
</organism>
<dbReference type="STRING" id="2282107.A0A286US45"/>
<proteinExistence type="predicted"/>
<sequence>MNSLLNAARTSASSSAPASRSFHTSLRAQFPRRKVGIPAPPILAKTGVFLDEDPDINERIPYEEREGQGSSSAGHLLLQQQRHMLKYMRLIEHDMPKLVRFREDFTPPSKDRPLVVRTIDYNGEEHPATAKRTVVVAVSDLPLKGAQERHTFKLLAGPRWSPTPPTDAGISPEESQSEDGFIKISCEDFPQPGMNLKWISDVLDRLVLEANSEKVSKKYAHIPLDTRHIEARNRKHKNNYNSASLRDFPSSWLPPSENVHQ</sequence>
<dbReference type="AlphaFoldDB" id="A0A286US45"/>
<accession>A0A286US45</accession>
<protein>
    <submittedName>
        <fullName evidence="3">Mitochondrial ribosomal small subunit component</fullName>
    </submittedName>
</protein>
<feature type="region of interest" description="Disordered" evidence="1">
    <location>
        <begin position="1"/>
        <end position="25"/>
    </location>
</feature>
<dbReference type="PANTHER" id="PTHR13490">
    <property type="entry name" value="MITOCHONDRIAL 28S RIBOSOMAL PROTEIN S28"/>
    <property type="match status" value="1"/>
</dbReference>
<dbReference type="FunCoup" id="A0A286US45">
    <property type="interactions" value="27"/>
</dbReference>
<dbReference type="Pfam" id="PF10213">
    <property type="entry name" value="MRP-S28"/>
    <property type="match status" value="1"/>
</dbReference>
<dbReference type="InterPro" id="IPR019349">
    <property type="entry name" value="Ribosomal_mS35_mit"/>
</dbReference>
<comment type="caution">
    <text evidence="3">The sequence shown here is derived from an EMBL/GenBank/DDBJ whole genome shotgun (WGS) entry which is preliminary data.</text>
</comment>
<gene>
    <name evidence="3" type="ORF">PNOK_0235400</name>
</gene>
<dbReference type="InParanoid" id="A0A286US45"/>
<dbReference type="EMBL" id="NBII01000002">
    <property type="protein sequence ID" value="PAV22397.1"/>
    <property type="molecule type" value="Genomic_DNA"/>
</dbReference>
<evidence type="ECO:0000256" key="1">
    <source>
        <dbReference type="SAM" id="MobiDB-lite"/>
    </source>
</evidence>
<dbReference type="Proteomes" id="UP000217199">
    <property type="component" value="Unassembled WGS sequence"/>
</dbReference>
<dbReference type="InterPro" id="IPR039848">
    <property type="entry name" value="Ribosomal_mS35_mt"/>
</dbReference>
<evidence type="ECO:0000313" key="4">
    <source>
        <dbReference type="Proteomes" id="UP000217199"/>
    </source>
</evidence>
<feature type="region of interest" description="Disordered" evidence="1">
    <location>
        <begin position="156"/>
        <end position="177"/>
    </location>
</feature>